<feature type="region of interest" description="Disordered" evidence="1">
    <location>
        <begin position="1"/>
        <end position="30"/>
    </location>
</feature>
<evidence type="ECO:0000313" key="2">
    <source>
        <dbReference type="EMBL" id="OWK43053.1"/>
    </source>
</evidence>
<dbReference type="EMBL" id="NIDE01000004">
    <property type="protein sequence ID" value="OWK43053.1"/>
    <property type="molecule type" value="Genomic_DNA"/>
</dbReference>
<evidence type="ECO:0000313" key="3">
    <source>
        <dbReference type="Proteomes" id="UP000214646"/>
    </source>
</evidence>
<proteinExistence type="predicted"/>
<evidence type="ECO:0000256" key="1">
    <source>
        <dbReference type="SAM" id="MobiDB-lite"/>
    </source>
</evidence>
<organism evidence="2 3">
    <name type="scientific">Fimbriiglobus ruber</name>
    <dbReference type="NCBI Taxonomy" id="1908690"/>
    <lineage>
        <taxon>Bacteria</taxon>
        <taxon>Pseudomonadati</taxon>
        <taxon>Planctomycetota</taxon>
        <taxon>Planctomycetia</taxon>
        <taxon>Gemmatales</taxon>
        <taxon>Gemmataceae</taxon>
        <taxon>Fimbriiglobus</taxon>
    </lineage>
</organism>
<comment type="caution">
    <text evidence="2">The sequence shown here is derived from an EMBL/GenBank/DDBJ whole genome shotgun (WGS) entry which is preliminary data.</text>
</comment>
<dbReference type="Proteomes" id="UP000214646">
    <property type="component" value="Unassembled WGS sequence"/>
</dbReference>
<reference evidence="3" key="1">
    <citation type="submission" date="2017-06" db="EMBL/GenBank/DDBJ databases">
        <title>Genome analysis of Fimbriiglobus ruber SP5, the first member of the order Planctomycetales with confirmed chitinolytic capability.</title>
        <authorList>
            <person name="Ravin N.V."/>
            <person name="Rakitin A.L."/>
            <person name="Ivanova A.A."/>
            <person name="Beletsky A.V."/>
            <person name="Kulichevskaya I.S."/>
            <person name="Mardanov A.V."/>
            <person name="Dedysh S.N."/>
        </authorList>
    </citation>
    <scope>NUCLEOTIDE SEQUENCE [LARGE SCALE GENOMIC DNA]</scope>
    <source>
        <strain evidence="3">SP5</strain>
    </source>
</reference>
<keyword evidence="3" id="KW-1185">Reference proteome</keyword>
<name>A0A225DPN7_9BACT</name>
<protein>
    <submittedName>
        <fullName evidence="2">Putative subtilisin proteinase-like protein</fullName>
    </submittedName>
</protein>
<feature type="compositionally biased region" description="Basic and acidic residues" evidence="1">
    <location>
        <begin position="16"/>
        <end position="26"/>
    </location>
</feature>
<gene>
    <name evidence="2" type="ORF">FRUB_02652</name>
</gene>
<dbReference type="AlphaFoldDB" id="A0A225DPN7"/>
<accession>A0A225DPN7</accession>
<sequence>MPPRDRVAHGTSVREQLQKVRGENAESRGIAAGEEVSAPIAIEVRSEPGFLLKLESLEDKRKGIEVACVQQDGDVQVATVHIPEGALTHFLKRAEEYLNENTKGTEKTPAKPKHQPLIDTISQIRLATLQSFWTDEGVEFPAADKNIWWEVWVRVAGDRSIWESFRLLAESTGLTVGSETIQFPDRVVGLIFGSAEHLMSSADLLDMIGEVRLAKENPAAFLELQPREQAEFYRRVACPLDAARRGCSVRVRP</sequence>